<keyword evidence="11" id="KW-1185">Reference proteome</keyword>
<dbReference type="InterPro" id="IPR050347">
    <property type="entry name" value="Bact_Beta-galactosidase"/>
</dbReference>
<dbReference type="InterPro" id="IPR006101">
    <property type="entry name" value="Glyco_hydro_2"/>
</dbReference>
<protein>
    <recommendedName>
        <fullName evidence="3">beta-galactosidase</fullName>
        <ecNumber evidence="3">3.2.1.23</ecNumber>
    </recommendedName>
</protein>
<dbReference type="EC" id="3.2.1.23" evidence="3"/>
<dbReference type="AlphaFoldDB" id="A0A0R1RA82"/>
<dbReference type="PANTHER" id="PTHR46323:SF2">
    <property type="entry name" value="BETA-GALACTOSIDASE"/>
    <property type="match status" value="1"/>
</dbReference>
<evidence type="ECO:0000259" key="8">
    <source>
        <dbReference type="Pfam" id="PF02836"/>
    </source>
</evidence>
<dbReference type="InterPro" id="IPR006103">
    <property type="entry name" value="Glyco_hydro_2_cat"/>
</dbReference>
<feature type="domain" description="Glycosyl hydrolases family 2 sugar binding" evidence="9">
    <location>
        <begin position="45"/>
        <end position="229"/>
    </location>
</feature>
<dbReference type="EMBL" id="AZFF01000013">
    <property type="protein sequence ID" value="KRL53951.1"/>
    <property type="molecule type" value="Genomic_DNA"/>
</dbReference>
<dbReference type="PRINTS" id="PR00132">
    <property type="entry name" value="GLHYDRLASE2"/>
</dbReference>
<dbReference type="Pfam" id="PF02836">
    <property type="entry name" value="Glyco_hydro_2_C"/>
    <property type="match status" value="1"/>
</dbReference>
<organism evidence="10 11">
    <name type="scientific">Furfurilactobacillus rossiae DSM 15814</name>
    <dbReference type="NCBI Taxonomy" id="1114972"/>
    <lineage>
        <taxon>Bacteria</taxon>
        <taxon>Bacillati</taxon>
        <taxon>Bacillota</taxon>
        <taxon>Bacilli</taxon>
        <taxon>Lactobacillales</taxon>
        <taxon>Lactobacillaceae</taxon>
        <taxon>Furfurilactobacillus</taxon>
    </lineage>
</organism>
<accession>A0A0R1RA82</accession>
<dbReference type="GO" id="GO:0005990">
    <property type="term" value="P:lactose catabolic process"/>
    <property type="evidence" value="ECO:0007669"/>
    <property type="project" value="TreeGrafter"/>
</dbReference>
<dbReference type="SUPFAM" id="SSF49303">
    <property type="entry name" value="beta-Galactosidase/glucuronidase domain"/>
    <property type="match status" value="1"/>
</dbReference>
<evidence type="ECO:0000256" key="5">
    <source>
        <dbReference type="ARBA" id="ARBA00023295"/>
    </source>
</evidence>
<evidence type="ECO:0000256" key="2">
    <source>
        <dbReference type="ARBA" id="ARBA00007401"/>
    </source>
</evidence>
<evidence type="ECO:0000259" key="9">
    <source>
        <dbReference type="Pfam" id="PF02837"/>
    </source>
</evidence>
<evidence type="ECO:0000256" key="3">
    <source>
        <dbReference type="ARBA" id="ARBA00012756"/>
    </source>
</evidence>
<comment type="similarity">
    <text evidence="2 6">Belongs to the glycosyl hydrolase 2 family.</text>
</comment>
<evidence type="ECO:0000313" key="10">
    <source>
        <dbReference type="EMBL" id="KRL53951.1"/>
    </source>
</evidence>
<comment type="caution">
    <text evidence="10">The sequence shown here is derived from an EMBL/GenBank/DDBJ whole genome shotgun (WGS) entry which is preliminary data.</text>
</comment>
<evidence type="ECO:0000256" key="4">
    <source>
        <dbReference type="ARBA" id="ARBA00022801"/>
    </source>
</evidence>
<dbReference type="Proteomes" id="UP000051999">
    <property type="component" value="Unassembled WGS sequence"/>
</dbReference>
<dbReference type="InterPro" id="IPR006104">
    <property type="entry name" value="Glyco_hydro_2_N"/>
</dbReference>
<dbReference type="Pfam" id="PF02837">
    <property type="entry name" value="Glyco_hydro_2_N"/>
    <property type="match status" value="1"/>
</dbReference>
<reference evidence="10 11" key="1">
    <citation type="journal article" date="2015" name="Genome Announc.">
        <title>Expanding the biotechnology potential of lactobacilli through comparative genomics of 213 strains and associated genera.</title>
        <authorList>
            <person name="Sun Z."/>
            <person name="Harris H.M."/>
            <person name="McCann A."/>
            <person name="Guo C."/>
            <person name="Argimon S."/>
            <person name="Zhang W."/>
            <person name="Yang X."/>
            <person name="Jeffery I.B."/>
            <person name="Cooney J.C."/>
            <person name="Kagawa T.F."/>
            <person name="Liu W."/>
            <person name="Song Y."/>
            <person name="Salvetti E."/>
            <person name="Wrobel A."/>
            <person name="Rasinkangas P."/>
            <person name="Parkhill J."/>
            <person name="Rea M.C."/>
            <person name="O'Sullivan O."/>
            <person name="Ritari J."/>
            <person name="Douillard F.P."/>
            <person name="Paul Ross R."/>
            <person name="Yang R."/>
            <person name="Briner A.E."/>
            <person name="Felis G.E."/>
            <person name="de Vos W.M."/>
            <person name="Barrangou R."/>
            <person name="Klaenhammer T.R."/>
            <person name="Caufield P.W."/>
            <person name="Cui Y."/>
            <person name="Zhang H."/>
            <person name="O'Toole P.W."/>
        </authorList>
    </citation>
    <scope>NUCLEOTIDE SEQUENCE [LARGE SCALE GENOMIC DNA]</scope>
    <source>
        <strain evidence="10 11">DSM 15814</strain>
    </source>
</reference>
<dbReference type="STRING" id="1114972.FD35_GL000782"/>
<comment type="catalytic activity">
    <reaction evidence="1">
        <text>Hydrolysis of terminal non-reducing beta-D-galactose residues in beta-D-galactosides.</text>
        <dbReference type="EC" id="3.2.1.23"/>
    </reaction>
</comment>
<dbReference type="InterPro" id="IPR017853">
    <property type="entry name" value="GH"/>
</dbReference>
<dbReference type="PATRIC" id="fig|1114972.6.peg.786"/>
<dbReference type="PANTHER" id="PTHR46323">
    <property type="entry name" value="BETA-GALACTOSIDASE"/>
    <property type="match status" value="1"/>
</dbReference>
<dbReference type="GO" id="GO:0009341">
    <property type="term" value="C:beta-galactosidase complex"/>
    <property type="evidence" value="ECO:0007669"/>
    <property type="project" value="TreeGrafter"/>
</dbReference>
<dbReference type="InterPro" id="IPR006102">
    <property type="entry name" value="Ig-like_GH2"/>
</dbReference>
<dbReference type="InterPro" id="IPR036156">
    <property type="entry name" value="Beta-gal/glucu_dom_sf"/>
</dbReference>
<feature type="domain" description="Glycoside hydrolase family 2 catalytic" evidence="8">
    <location>
        <begin position="338"/>
        <end position="629"/>
    </location>
</feature>
<gene>
    <name evidence="10" type="ORF">FD35_GL000782</name>
</gene>
<dbReference type="Gene3D" id="3.20.20.80">
    <property type="entry name" value="Glycosidases"/>
    <property type="match status" value="1"/>
</dbReference>
<dbReference type="InterPro" id="IPR023232">
    <property type="entry name" value="Glyco_hydro_2_AS"/>
</dbReference>
<dbReference type="PROSITE" id="PS00608">
    <property type="entry name" value="GLYCOSYL_HYDROL_F2_2"/>
    <property type="match status" value="1"/>
</dbReference>
<evidence type="ECO:0000313" key="11">
    <source>
        <dbReference type="Proteomes" id="UP000051999"/>
    </source>
</evidence>
<dbReference type="InterPro" id="IPR008979">
    <property type="entry name" value="Galactose-bd-like_sf"/>
</dbReference>
<evidence type="ECO:0000256" key="1">
    <source>
        <dbReference type="ARBA" id="ARBA00001412"/>
    </source>
</evidence>
<name>A0A0R1RA82_9LACO</name>
<sequence length="632" mass="72667">MNMQADIKWLDDPQVFRVGQLPAHSDHYWYRDADEARSKSSSFAQSLDGQWQFKFADRPQHRPIGFYEPNYDTSDFGTIHVPGHIELSNYAQIQYINTLYPWEGKIYRRPAYTMGSDQTGEGMFSEAPDNSVGAYIRHFRLAPGLRNQRVIVQFDGVEEAMYVWLNGHFLGYAEDSFSRSEFDLTDALVDGENVLAVEVFKRSTASFLEDQDMFRFSGIFRSVRLVGLPTVHVADMHIRPVVNEDLDSGELNVTLKLTGDLESKARVHLTVFDKADKLIVDEKRPVAKQISFGHLPFENVMLWTHHNPDLYHLTVTITDADADPIEVVPYDIGFRRLELRNQVIYLNGKRLIINGVNRHEWDAATGRTVSMADMKADLQTFAENHINAVRTCHYPDQIPWYYMCDQAGVYMMAENNLETHGTWQKMGAVEPSDNVPGSLPQWREAVLDRARSNYETFKNHPAILFWSLGNESYAGDDIEAMNTYYKTMDSSRLTHYEGVVRNRKYETSISDVESRMYASPAEIRTYLSNQPMKPFLDCEYMHDMGNSLGGLGEYMALLDDFPSYQGGFIWDFIDQALWVTDEVTGRQVLRYGGDFDDRHTDGEFSGDGLMFANRQAKPAMQEVRYYYGQYDN</sequence>
<keyword evidence="5 6" id="KW-0326">Glycosidase</keyword>
<keyword evidence="4 6" id="KW-0378">Hydrolase</keyword>
<dbReference type="Gene3D" id="2.60.40.10">
    <property type="entry name" value="Immunoglobulins"/>
    <property type="match status" value="1"/>
</dbReference>
<dbReference type="GO" id="GO:0004565">
    <property type="term" value="F:beta-galactosidase activity"/>
    <property type="evidence" value="ECO:0007669"/>
    <property type="project" value="UniProtKB-EC"/>
</dbReference>
<dbReference type="Pfam" id="PF00703">
    <property type="entry name" value="Glyco_hydro_2"/>
    <property type="match status" value="1"/>
</dbReference>
<dbReference type="InterPro" id="IPR013783">
    <property type="entry name" value="Ig-like_fold"/>
</dbReference>
<proteinExistence type="inferred from homology"/>
<dbReference type="PROSITE" id="PS00719">
    <property type="entry name" value="GLYCOSYL_HYDROL_F2_1"/>
    <property type="match status" value="1"/>
</dbReference>
<dbReference type="InterPro" id="IPR023230">
    <property type="entry name" value="Glyco_hydro_2_CS"/>
</dbReference>
<dbReference type="eggNOG" id="COG3250">
    <property type="taxonomic scope" value="Bacteria"/>
</dbReference>
<dbReference type="Gene3D" id="2.60.120.260">
    <property type="entry name" value="Galactose-binding domain-like"/>
    <property type="match status" value="1"/>
</dbReference>
<feature type="domain" description="Glycoside hydrolase family 2 immunoglobulin-like beta-sandwich" evidence="7">
    <location>
        <begin position="231"/>
        <end position="335"/>
    </location>
</feature>
<dbReference type="SUPFAM" id="SSF51445">
    <property type="entry name" value="(Trans)glycosidases"/>
    <property type="match status" value="1"/>
</dbReference>
<dbReference type="SUPFAM" id="SSF49785">
    <property type="entry name" value="Galactose-binding domain-like"/>
    <property type="match status" value="1"/>
</dbReference>
<evidence type="ECO:0000256" key="6">
    <source>
        <dbReference type="RuleBase" id="RU361154"/>
    </source>
</evidence>
<evidence type="ECO:0000259" key="7">
    <source>
        <dbReference type="Pfam" id="PF00703"/>
    </source>
</evidence>